<dbReference type="SUPFAM" id="SSF48498">
    <property type="entry name" value="Tetracyclin repressor-like, C-terminal domain"/>
    <property type="match status" value="1"/>
</dbReference>
<gene>
    <name evidence="6" type="ORF">I2H38_07790</name>
</gene>
<name>A0A931BUX2_9HYPH</name>
<evidence type="ECO:0000256" key="1">
    <source>
        <dbReference type="ARBA" id="ARBA00023015"/>
    </source>
</evidence>
<dbReference type="InterPro" id="IPR050109">
    <property type="entry name" value="HTH-type_TetR-like_transc_reg"/>
</dbReference>
<dbReference type="PANTHER" id="PTHR30055">
    <property type="entry name" value="HTH-TYPE TRANSCRIPTIONAL REGULATOR RUTR"/>
    <property type="match status" value="1"/>
</dbReference>
<keyword evidence="1" id="KW-0805">Transcription regulation</keyword>
<dbReference type="AlphaFoldDB" id="A0A931BUX2"/>
<dbReference type="GO" id="GO:0000976">
    <property type="term" value="F:transcription cis-regulatory region binding"/>
    <property type="evidence" value="ECO:0007669"/>
    <property type="project" value="TreeGrafter"/>
</dbReference>
<dbReference type="Gene3D" id="1.10.357.10">
    <property type="entry name" value="Tetracycline Repressor, domain 2"/>
    <property type="match status" value="1"/>
</dbReference>
<feature type="DNA-binding region" description="H-T-H motif" evidence="4">
    <location>
        <begin position="58"/>
        <end position="77"/>
    </location>
</feature>
<dbReference type="PROSITE" id="PS50977">
    <property type="entry name" value="HTH_TETR_2"/>
    <property type="match status" value="1"/>
</dbReference>
<organism evidence="6 7">
    <name type="scientific">Microvirga alba</name>
    <dbReference type="NCBI Taxonomy" id="2791025"/>
    <lineage>
        <taxon>Bacteria</taxon>
        <taxon>Pseudomonadati</taxon>
        <taxon>Pseudomonadota</taxon>
        <taxon>Alphaproteobacteria</taxon>
        <taxon>Hyphomicrobiales</taxon>
        <taxon>Methylobacteriaceae</taxon>
        <taxon>Microvirga</taxon>
    </lineage>
</organism>
<keyword evidence="3" id="KW-0804">Transcription</keyword>
<proteinExistence type="predicted"/>
<sequence length="230" mass="26082">MPRAPKSPVLARTKPLRKRAFARRRAPARSEEDRQVKFLRILDAALDVFSEKGFARSRLEDVAARAGIAKGTIYLYVPSKQGLFEALIRSGIGSAVEEIEQRLAAFDASAEDRLRALFRFFNKEVLGTRRRNIVRLLIVEAERIPALADFYHREVLTRALGLLRRIARDAVERGEFKSDELVRFPQLIVAPGVAALIWSDLFQRLEPIDMEAMFEAHLTLLMRALKGEAA</sequence>
<dbReference type="InterPro" id="IPR011075">
    <property type="entry name" value="TetR_C"/>
</dbReference>
<evidence type="ECO:0000259" key="5">
    <source>
        <dbReference type="PROSITE" id="PS50977"/>
    </source>
</evidence>
<dbReference type="InterPro" id="IPR009057">
    <property type="entry name" value="Homeodomain-like_sf"/>
</dbReference>
<accession>A0A931BUX2</accession>
<dbReference type="SUPFAM" id="SSF46689">
    <property type="entry name" value="Homeodomain-like"/>
    <property type="match status" value="1"/>
</dbReference>
<evidence type="ECO:0000256" key="2">
    <source>
        <dbReference type="ARBA" id="ARBA00023125"/>
    </source>
</evidence>
<evidence type="ECO:0000313" key="7">
    <source>
        <dbReference type="Proteomes" id="UP000599312"/>
    </source>
</evidence>
<dbReference type="Pfam" id="PF00440">
    <property type="entry name" value="TetR_N"/>
    <property type="match status" value="1"/>
</dbReference>
<dbReference type="Pfam" id="PF16859">
    <property type="entry name" value="TetR_C_11"/>
    <property type="match status" value="1"/>
</dbReference>
<keyword evidence="7" id="KW-1185">Reference proteome</keyword>
<evidence type="ECO:0000256" key="3">
    <source>
        <dbReference type="ARBA" id="ARBA00023163"/>
    </source>
</evidence>
<protein>
    <submittedName>
        <fullName evidence="6">TetR/AcrR family transcriptional regulator</fullName>
    </submittedName>
</protein>
<dbReference type="PRINTS" id="PR00455">
    <property type="entry name" value="HTHTETR"/>
</dbReference>
<keyword evidence="2 4" id="KW-0238">DNA-binding</keyword>
<dbReference type="PANTHER" id="PTHR30055:SF234">
    <property type="entry name" value="HTH-TYPE TRANSCRIPTIONAL REGULATOR BETI"/>
    <property type="match status" value="1"/>
</dbReference>
<comment type="caution">
    <text evidence="6">The sequence shown here is derived from an EMBL/GenBank/DDBJ whole genome shotgun (WGS) entry which is preliminary data.</text>
</comment>
<evidence type="ECO:0000313" key="6">
    <source>
        <dbReference type="EMBL" id="MBF9233282.1"/>
    </source>
</evidence>
<evidence type="ECO:0000256" key="4">
    <source>
        <dbReference type="PROSITE-ProRule" id="PRU00335"/>
    </source>
</evidence>
<dbReference type="EMBL" id="JADQDO010000002">
    <property type="protein sequence ID" value="MBF9233282.1"/>
    <property type="molecule type" value="Genomic_DNA"/>
</dbReference>
<dbReference type="InterPro" id="IPR036271">
    <property type="entry name" value="Tet_transcr_reg_TetR-rel_C_sf"/>
</dbReference>
<dbReference type="RefSeq" id="WP_196271239.1">
    <property type="nucleotide sequence ID" value="NZ_JADQDO010000002.1"/>
</dbReference>
<dbReference type="Proteomes" id="UP000599312">
    <property type="component" value="Unassembled WGS sequence"/>
</dbReference>
<dbReference type="GO" id="GO:0003700">
    <property type="term" value="F:DNA-binding transcription factor activity"/>
    <property type="evidence" value="ECO:0007669"/>
    <property type="project" value="TreeGrafter"/>
</dbReference>
<feature type="domain" description="HTH tetR-type" evidence="5">
    <location>
        <begin position="35"/>
        <end position="95"/>
    </location>
</feature>
<dbReference type="InterPro" id="IPR001647">
    <property type="entry name" value="HTH_TetR"/>
</dbReference>
<reference evidence="6" key="1">
    <citation type="submission" date="2020-11" db="EMBL/GenBank/DDBJ databases">
        <authorList>
            <person name="Kim M.K."/>
        </authorList>
    </citation>
    <scope>NUCLEOTIDE SEQUENCE</scope>
    <source>
        <strain evidence="6">BT350</strain>
    </source>
</reference>